<dbReference type="CDD" id="cd05263">
    <property type="entry name" value="MupV_like_SDR_e"/>
    <property type="match status" value="1"/>
</dbReference>
<proteinExistence type="predicted"/>
<keyword evidence="3" id="KW-1185">Reference proteome</keyword>
<dbReference type="GO" id="GO:0035336">
    <property type="term" value="P:long-chain fatty-acyl-CoA metabolic process"/>
    <property type="evidence" value="ECO:0007669"/>
    <property type="project" value="TreeGrafter"/>
</dbReference>
<name>A0A1H0W5K7_9BACI</name>
<dbReference type="InterPro" id="IPR026055">
    <property type="entry name" value="FAR"/>
</dbReference>
<dbReference type="OrthoDB" id="9807212at2"/>
<dbReference type="InterPro" id="IPR036291">
    <property type="entry name" value="NAD(P)-bd_dom_sf"/>
</dbReference>
<dbReference type="SUPFAM" id="SSF51735">
    <property type="entry name" value="NAD(P)-binding Rossmann-fold domains"/>
    <property type="match status" value="1"/>
</dbReference>
<evidence type="ECO:0000313" key="3">
    <source>
        <dbReference type="Proteomes" id="UP000199159"/>
    </source>
</evidence>
<protein>
    <submittedName>
        <fullName evidence="2">Nucleoside-diphosphate-sugar epimerase</fullName>
    </submittedName>
</protein>
<reference evidence="3" key="1">
    <citation type="submission" date="2016-10" db="EMBL/GenBank/DDBJ databases">
        <authorList>
            <person name="Varghese N."/>
            <person name="Submissions S."/>
        </authorList>
    </citation>
    <scope>NUCLEOTIDE SEQUENCE [LARGE SCALE GENOMIC DNA]</scope>
    <source>
        <strain evidence="3">IBRC-M10078</strain>
    </source>
</reference>
<accession>A0A1H0W5K7</accession>
<sequence length="360" mass="40555">MNILITGSTGFLGSTLAKRLLKENHHVYLVARSKKKAQALIEELDHKNGQVHVIEGELTRSSLGINEEEIAALTGNIDVIYHSAALLSFDESMREEIFHVNVSGTKNILEFAKQINVQKFIHVSTAYTLGTRSIGSETLYPTSSTFQNAYEESKCNAEHLVMSYHQDFDVMIMRPAIIIGDSETGESNSTFGLYGIIRTVEILKKLARRDPNTNHNYRILMNKRSVSNLVPIDYVVTVLMLGLDFGENNTIYHITNPNPPSNQLIFDSIMESLEFNGVELTPYDEEHVLTEEEVKINTPIKVFKEYLNSSITFVDENTRNLLHQGNVNPLNMDKEMLIRIIDGFVEHKTVTAKPVLLGTV</sequence>
<dbReference type="Gene3D" id="3.40.50.720">
    <property type="entry name" value="NAD(P)-binding Rossmann-like Domain"/>
    <property type="match status" value="1"/>
</dbReference>
<evidence type="ECO:0000313" key="2">
    <source>
        <dbReference type="EMBL" id="SDP86032.1"/>
    </source>
</evidence>
<dbReference type="GO" id="GO:0080019">
    <property type="term" value="F:alcohol-forming very long-chain fatty acyl-CoA reductase activity"/>
    <property type="evidence" value="ECO:0007669"/>
    <property type="project" value="InterPro"/>
</dbReference>
<dbReference type="EMBL" id="FNJU01000009">
    <property type="protein sequence ID" value="SDP86032.1"/>
    <property type="molecule type" value="Genomic_DNA"/>
</dbReference>
<dbReference type="PANTHER" id="PTHR11011:SF45">
    <property type="entry name" value="FATTY ACYL-COA REDUCTASE CG8306-RELATED"/>
    <property type="match status" value="1"/>
</dbReference>
<dbReference type="Pfam" id="PF07993">
    <property type="entry name" value="NAD_binding_4"/>
    <property type="match status" value="1"/>
</dbReference>
<evidence type="ECO:0000259" key="1">
    <source>
        <dbReference type="Pfam" id="PF07993"/>
    </source>
</evidence>
<gene>
    <name evidence="2" type="ORF">SAMN05216565_10998</name>
</gene>
<dbReference type="InterPro" id="IPR013120">
    <property type="entry name" value="FAR_NAD-bd"/>
</dbReference>
<dbReference type="RefSeq" id="WP_090856756.1">
    <property type="nucleotide sequence ID" value="NZ_FNJU01000009.1"/>
</dbReference>
<feature type="domain" description="Thioester reductase (TE)" evidence="1">
    <location>
        <begin position="5"/>
        <end position="238"/>
    </location>
</feature>
<dbReference type="STRING" id="930152.SAMN05216565_10998"/>
<dbReference type="Proteomes" id="UP000199159">
    <property type="component" value="Unassembled WGS sequence"/>
</dbReference>
<dbReference type="AlphaFoldDB" id="A0A1H0W5K7"/>
<dbReference type="PANTHER" id="PTHR11011">
    <property type="entry name" value="MALE STERILITY PROTEIN 2-RELATED"/>
    <property type="match status" value="1"/>
</dbReference>
<organism evidence="2 3">
    <name type="scientific">Litchfieldia salsa</name>
    <dbReference type="NCBI Taxonomy" id="930152"/>
    <lineage>
        <taxon>Bacteria</taxon>
        <taxon>Bacillati</taxon>
        <taxon>Bacillota</taxon>
        <taxon>Bacilli</taxon>
        <taxon>Bacillales</taxon>
        <taxon>Bacillaceae</taxon>
        <taxon>Litchfieldia</taxon>
    </lineage>
</organism>